<feature type="transmembrane region" description="Helical" evidence="1">
    <location>
        <begin position="37"/>
        <end position="61"/>
    </location>
</feature>
<name>A0A0B5ANP2_9BACL</name>
<dbReference type="Proteomes" id="UP000031449">
    <property type="component" value="Chromosome"/>
</dbReference>
<dbReference type="EMBL" id="CP009416">
    <property type="protein sequence ID" value="AJD89629.1"/>
    <property type="molecule type" value="Genomic_DNA"/>
</dbReference>
<feature type="transmembrane region" description="Helical" evidence="1">
    <location>
        <begin position="73"/>
        <end position="100"/>
    </location>
</feature>
<gene>
    <name evidence="2" type="ORF">JMA_03120</name>
</gene>
<dbReference type="KEGG" id="jeo:JMA_03120"/>
<reference evidence="2 3" key="1">
    <citation type="submission" date="2014-08" db="EMBL/GenBank/DDBJ databases">
        <title>Complete genome of a marine bacteria Jeotgalibacillus malaysiensis.</title>
        <authorList>
            <person name="Yaakop A.S."/>
            <person name="Chan K.-G."/>
            <person name="Goh K.M."/>
        </authorList>
    </citation>
    <scope>NUCLEOTIDE SEQUENCE [LARGE SCALE GENOMIC DNA]</scope>
    <source>
        <strain evidence="2 3">D5</strain>
    </source>
</reference>
<dbReference type="AlphaFoldDB" id="A0A0B5ANP2"/>
<protein>
    <submittedName>
        <fullName evidence="2">Uncharacterized protein</fullName>
    </submittedName>
</protein>
<keyword evidence="1" id="KW-1133">Transmembrane helix</keyword>
<dbReference type="BioCyc" id="JESP1508404:G14D9-9529-MONOMER"/>
<accession>A0A0B5ANP2</accession>
<evidence type="ECO:0000256" key="1">
    <source>
        <dbReference type="SAM" id="Phobius"/>
    </source>
</evidence>
<evidence type="ECO:0000313" key="3">
    <source>
        <dbReference type="Proteomes" id="UP000031449"/>
    </source>
</evidence>
<keyword evidence="1" id="KW-0812">Transmembrane</keyword>
<organism evidence="2 3">
    <name type="scientific">Jeotgalibacillus malaysiensis</name>
    <dbReference type="NCBI Taxonomy" id="1508404"/>
    <lineage>
        <taxon>Bacteria</taxon>
        <taxon>Bacillati</taxon>
        <taxon>Bacillota</taxon>
        <taxon>Bacilli</taxon>
        <taxon>Bacillales</taxon>
        <taxon>Caryophanaceae</taxon>
        <taxon>Jeotgalibacillus</taxon>
    </lineage>
</organism>
<dbReference type="HOGENOM" id="CLU_2232899_0_0_9"/>
<keyword evidence="1" id="KW-0472">Membrane</keyword>
<proteinExistence type="predicted"/>
<feature type="transmembrane region" description="Helical" evidence="1">
    <location>
        <begin position="7"/>
        <end position="25"/>
    </location>
</feature>
<keyword evidence="3" id="KW-1185">Reference proteome</keyword>
<evidence type="ECO:0000313" key="2">
    <source>
        <dbReference type="EMBL" id="AJD89629.1"/>
    </source>
</evidence>
<sequence>MEQTRQILSKILLSIGYLIVLLFIFEFYGEFSAHAEGIFYTLGIPWRYAALTAFISFILSYKLADKMTKPMKYGLIAFFGGIGLFIAFYIVVLIGMSGVLSNLFG</sequence>
<dbReference type="OrthoDB" id="9982711at2"/>
<dbReference type="STRING" id="1508404.JMA_03120"/>